<evidence type="ECO:0000313" key="3">
    <source>
        <dbReference type="EMBL" id="SMC27074.1"/>
    </source>
</evidence>
<feature type="region of interest" description="Disordered" evidence="1">
    <location>
        <begin position="101"/>
        <end position="135"/>
    </location>
</feature>
<feature type="compositionally biased region" description="Low complexity" evidence="1">
    <location>
        <begin position="106"/>
        <end position="127"/>
    </location>
</feature>
<feature type="transmembrane region" description="Helical" evidence="2">
    <location>
        <begin position="30"/>
        <end position="46"/>
    </location>
</feature>
<gene>
    <name evidence="3" type="ORF">SAMN02745857_02700</name>
</gene>
<evidence type="ECO:0000313" key="4">
    <source>
        <dbReference type="Proteomes" id="UP000192761"/>
    </source>
</evidence>
<keyword evidence="2" id="KW-0472">Membrane</keyword>
<keyword evidence="2" id="KW-1133">Transmembrane helix</keyword>
<organism evidence="3 4">
    <name type="scientific">Andreprevotia lacus DSM 23236</name>
    <dbReference type="NCBI Taxonomy" id="1121001"/>
    <lineage>
        <taxon>Bacteria</taxon>
        <taxon>Pseudomonadati</taxon>
        <taxon>Pseudomonadota</taxon>
        <taxon>Betaproteobacteria</taxon>
        <taxon>Neisseriales</taxon>
        <taxon>Chitinibacteraceae</taxon>
        <taxon>Andreprevotia</taxon>
    </lineage>
</organism>
<dbReference type="RefSeq" id="WP_084091328.1">
    <property type="nucleotide sequence ID" value="NZ_FWXD01000015.1"/>
</dbReference>
<protein>
    <submittedName>
        <fullName evidence="3">Uncharacterized protein</fullName>
    </submittedName>
</protein>
<reference evidence="3 4" key="1">
    <citation type="submission" date="2017-04" db="EMBL/GenBank/DDBJ databases">
        <authorList>
            <person name="Afonso C.L."/>
            <person name="Miller P.J."/>
            <person name="Scott M.A."/>
            <person name="Spackman E."/>
            <person name="Goraichik I."/>
            <person name="Dimitrov K.M."/>
            <person name="Suarez D.L."/>
            <person name="Swayne D.E."/>
        </authorList>
    </citation>
    <scope>NUCLEOTIDE SEQUENCE [LARGE SCALE GENOMIC DNA]</scope>
    <source>
        <strain evidence="3 4">DSM 23236</strain>
    </source>
</reference>
<keyword evidence="4" id="KW-1185">Reference proteome</keyword>
<dbReference type="EMBL" id="FWXD01000015">
    <property type="protein sequence ID" value="SMC27074.1"/>
    <property type="molecule type" value="Genomic_DNA"/>
</dbReference>
<dbReference type="STRING" id="1121001.SAMN02745857_02700"/>
<name>A0A1W1XT81_9NEIS</name>
<evidence type="ECO:0000256" key="1">
    <source>
        <dbReference type="SAM" id="MobiDB-lite"/>
    </source>
</evidence>
<accession>A0A1W1XT81</accession>
<dbReference type="AlphaFoldDB" id="A0A1W1XT81"/>
<evidence type="ECO:0000256" key="2">
    <source>
        <dbReference type="SAM" id="Phobius"/>
    </source>
</evidence>
<dbReference type="Proteomes" id="UP000192761">
    <property type="component" value="Unassembled WGS sequence"/>
</dbReference>
<keyword evidence="2" id="KW-0812">Transmembrane</keyword>
<proteinExistence type="predicted"/>
<sequence>MNRRRGRMLLVLLGIALAVALLHHARLWSWLLGVLVVLGLFFDWVYSPYRPGDGPLYLAKRDEAEERRRAVALSSEVNSLHASNDYSSLVDTSYSVGSLYERSDDWSSSSSDNDSSCSDSGSYDAGCSDGGGSFD</sequence>